<dbReference type="InterPro" id="IPR008969">
    <property type="entry name" value="CarboxyPept-like_regulatory"/>
</dbReference>
<dbReference type="PATRIC" id="fig|641524.5.peg.3248"/>
<dbReference type="InterPro" id="IPR039426">
    <property type="entry name" value="TonB-dep_rcpt-like"/>
</dbReference>
<proteinExistence type="inferred from homology"/>
<evidence type="ECO:0000256" key="7">
    <source>
        <dbReference type="ARBA" id="ARBA00023237"/>
    </source>
</evidence>
<feature type="domain" description="TonB-dependent receptor-like beta-barrel" evidence="10">
    <location>
        <begin position="451"/>
        <end position="1019"/>
    </location>
</feature>
<dbReference type="PROSITE" id="PS52016">
    <property type="entry name" value="TONB_DEPENDENT_REC_3"/>
    <property type="match status" value="1"/>
</dbReference>
<comment type="similarity">
    <text evidence="8 9">Belongs to the TonB-dependent receptor family.</text>
</comment>
<dbReference type="Gene3D" id="2.40.170.20">
    <property type="entry name" value="TonB-dependent receptor, beta-barrel domain"/>
    <property type="match status" value="1"/>
</dbReference>
<dbReference type="EMBL" id="ATNM01000116">
    <property type="protein sequence ID" value="EPR67633.1"/>
    <property type="molecule type" value="Genomic_DNA"/>
</dbReference>
<comment type="caution">
    <text evidence="12">The sequence shown here is derived from an EMBL/GenBank/DDBJ whole genome shotgun (WGS) entry which is preliminary data.</text>
</comment>
<comment type="subcellular location">
    <subcellularLocation>
        <location evidence="1 8">Cell outer membrane</location>
        <topology evidence="1 8">Multi-pass membrane protein</topology>
    </subcellularLocation>
</comment>
<protein>
    <submittedName>
        <fullName evidence="12">TonB-dependent receptor</fullName>
    </submittedName>
</protein>
<dbReference type="Gene3D" id="2.60.40.1120">
    <property type="entry name" value="Carboxypeptidase-like, regulatory domain"/>
    <property type="match status" value="1"/>
</dbReference>
<evidence type="ECO:0000313" key="12">
    <source>
        <dbReference type="EMBL" id="EPR67633.1"/>
    </source>
</evidence>
<dbReference type="RefSeq" id="WP_020891539.1">
    <property type="nucleotide sequence ID" value="NZ_ATNM01000116.1"/>
</dbReference>
<gene>
    <name evidence="12" type="ORF">ADICYQ_3273</name>
</gene>
<dbReference type="SUPFAM" id="SSF49464">
    <property type="entry name" value="Carboxypeptidase regulatory domain-like"/>
    <property type="match status" value="1"/>
</dbReference>
<dbReference type="STRING" id="641524.ADICYQ_3273"/>
<evidence type="ECO:0000256" key="2">
    <source>
        <dbReference type="ARBA" id="ARBA00022448"/>
    </source>
</evidence>
<evidence type="ECO:0000256" key="5">
    <source>
        <dbReference type="ARBA" id="ARBA00023077"/>
    </source>
</evidence>
<keyword evidence="5 9" id="KW-0798">TonB box</keyword>
<accession>S7WU51</accession>
<evidence type="ECO:0000256" key="1">
    <source>
        <dbReference type="ARBA" id="ARBA00004571"/>
    </source>
</evidence>
<sequence length="1049" mass="116665">MSKALFLIPPFKYRGINPPICLLFLFLITTLISFQGHGFQASQIVSGVVKDASTNETLPGVNILIKGTSQGTVSDIDGQFSLTIPNSDAQLIFSFIGYLTQEVPLENRSEINIGLVANAADLDEVVVIGYGTAKKSDLTGSVSRIDAETFKNQPMSQISDMLTGTIAGLSANQRPSAAGGSSFEVRGPTSLSAGTSPMIVLDGVIYNGSIAEISPTDVESIDVLKDASSSAVYGARAANGVILITTKKGISGKPTINFSAQVGVSSPTKDRKPLNSDQYLQFRADYFREGAINNPSIPENFYTDPNNLPDNVSVNDWLNYNSNANADPYTEFLQRLNMYPTEQKNALAGHTVDYYDMAISQGVKQIYDLSIRGGTEDIKYYWSVGYTDSDGIITGDSHTNIRSRLNVDFKINEYLSFGANSQYSERDESSVPANLGLMYIASPFGEPFNEDGSINLRPHDDPSAYNPMMNYYGQSRNKKVNSFFTSIYGNVKLPFGINYKISFQPRYSFTSDQNFWGEETITGSQTYPGGRATRYSSKTTEWLLDNLLTWNKTIGQHDINATFLYNSESYRSWTEEQSNQNFSPNSNLGYHGLQFGNNPSLYNNDLRQTGDALMGRINYTFKDKYLLTASVRRDGYSAFGQAYPRATFPAAAFAWKISDEGFYDENWLVNRLKFRLSYGLNGNRDIGAYSALAQLSSVLDYDGSNVVVGVQNSTLANPNLTWEKTQSLNFGLDFGLFENRVDISADYYIGTTVDLLMNRQLPQITGFNSITANLGELENKGLELSMRTVNITKSDFLWTSDFVFSFNRNKIKSLFGDLGDYTLLGESRSGELPDFSNGWFPGQAVDVVWNYNVLGVWQMEEADAASEYNLSPGDFKGEDVNSDGVYSDLVDKQFIGYTSPRYNLGFRNEFSYKAFTASIFIRASLGHILPFNQALQGTLSHDRRNYDGGPMPYWTPENRNNEYARLRPIHSAYGGGLSIYKPASYVRIQDLSLSYNLPAPMMERLQFNSLRVFAAVRNLYSFDKWPGWDPESNMTPMPRTISLGLNVSL</sequence>
<evidence type="ECO:0000256" key="3">
    <source>
        <dbReference type="ARBA" id="ARBA00022452"/>
    </source>
</evidence>
<evidence type="ECO:0000256" key="9">
    <source>
        <dbReference type="RuleBase" id="RU003357"/>
    </source>
</evidence>
<dbReference type="InterPro" id="IPR023997">
    <property type="entry name" value="TonB-dep_OMP_SusC/RagA_CS"/>
</dbReference>
<dbReference type="InterPro" id="IPR036942">
    <property type="entry name" value="Beta-barrel_TonB_sf"/>
</dbReference>
<dbReference type="NCBIfam" id="TIGR04057">
    <property type="entry name" value="SusC_RagA_signa"/>
    <property type="match status" value="1"/>
</dbReference>
<evidence type="ECO:0000256" key="4">
    <source>
        <dbReference type="ARBA" id="ARBA00022692"/>
    </source>
</evidence>
<keyword evidence="4 8" id="KW-0812">Transmembrane</keyword>
<reference evidence="12 13" key="1">
    <citation type="journal article" date="2013" name="Genome Announc.">
        <title>Draft Genome Sequence of Cyclobacterium qasimii Strain M12-11BT, Isolated from Arctic Marine Sediment.</title>
        <authorList>
            <person name="Shivaji S."/>
            <person name="Ara S."/>
            <person name="Singh A."/>
            <person name="Kumar Pinnaka A."/>
        </authorList>
    </citation>
    <scope>NUCLEOTIDE SEQUENCE [LARGE SCALE GENOMIC DNA]</scope>
    <source>
        <strain evidence="12 13">M12-11B</strain>
    </source>
</reference>
<dbReference type="Pfam" id="PF13715">
    <property type="entry name" value="CarbopepD_reg_2"/>
    <property type="match status" value="1"/>
</dbReference>
<dbReference type="Proteomes" id="UP000014974">
    <property type="component" value="Unassembled WGS sequence"/>
</dbReference>
<evidence type="ECO:0000256" key="6">
    <source>
        <dbReference type="ARBA" id="ARBA00023136"/>
    </source>
</evidence>
<organism evidence="12 13">
    <name type="scientific">Cyclobacterium qasimii M12-11B</name>
    <dbReference type="NCBI Taxonomy" id="641524"/>
    <lineage>
        <taxon>Bacteria</taxon>
        <taxon>Pseudomonadati</taxon>
        <taxon>Bacteroidota</taxon>
        <taxon>Cytophagia</taxon>
        <taxon>Cytophagales</taxon>
        <taxon>Cyclobacteriaceae</taxon>
        <taxon>Cyclobacterium</taxon>
    </lineage>
</organism>
<keyword evidence="7 8" id="KW-0998">Cell outer membrane</keyword>
<dbReference type="AlphaFoldDB" id="S7WU51"/>
<dbReference type="InterPro" id="IPR000531">
    <property type="entry name" value="Beta-barrel_TonB"/>
</dbReference>
<keyword evidence="2 8" id="KW-0813">Transport</keyword>
<dbReference type="SUPFAM" id="SSF56935">
    <property type="entry name" value="Porins"/>
    <property type="match status" value="1"/>
</dbReference>
<keyword evidence="6 8" id="KW-0472">Membrane</keyword>
<keyword evidence="12" id="KW-0675">Receptor</keyword>
<keyword evidence="3 8" id="KW-1134">Transmembrane beta strand</keyword>
<dbReference type="Pfam" id="PF07715">
    <property type="entry name" value="Plug"/>
    <property type="match status" value="1"/>
</dbReference>
<dbReference type="Gene3D" id="2.170.130.10">
    <property type="entry name" value="TonB-dependent receptor, plug domain"/>
    <property type="match status" value="1"/>
</dbReference>
<dbReference type="InterPro" id="IPR012910">
    <property type="entry name" value="Plug_dom"/>
</dbReference>
<dbReference type="GO" id="GO:0009279">
    <property type="term" value="C:cell outer membrane"/>
    <property type="evidence" value="ECO:0007669"/>
    <property type="project" value="UniProtKB-SubCell"/>
</dbReference>
<dbReference type="InterPro" id="IPR023996">
    <property type="entry name" value="TonB-dep_OMP_SusC/RagA"/>
</dbReference>
<evidence type="ECO:0000259" key="10">
    <source>
        <dbReference type="Pfam" id="PF00593"/>
    </source>
</evidence>
<evidence type="ECO:0000313" key="13">
    <source>
        <dbReference type="Proteomes" id="UP000014974"/>
    </source>
</evidence>
<name>S7WU51_9BACT</name>
<evidence type="ECO:0000259" key="11">
    <source>
        <dbReference type="Pfam" id="PF07715"/>
    </source>
</evidence>
<feature type="domain" description="TonB-dependent receptor plug" evidence="11">
    <location>
        <begin position="135"/>
        <end position="241"/>
    </location>
</feature>
<dbReference type="NCBIfam" id="TIGR04056">
    <property type="entry name" value="OMP_RagA_SusC"/>
    <property type="match status" value="1"/>
</dbReference>
<dbReference type="Pfam" id="PF00593">
    <property type="entry name" value="TonB_dep_Rec_b-barrel"/>
    <property type="match status" value="1"/>
</dbReference>
<dbReference type="eggNOG" id="COG1629">
    <property type="taxonomic scope" value="Bacteria"/>
</dbReference>
<evidence type="ECO:0000256" key="8">
    <source>
        <dbReference type="PROSITE-ProRule" id="PRU01360"/>
    </source>
</evidence>
<dbReference type="InterPro" id="IPR037066">
    <property type="entry name" value="Plug_dom_sf"/>
</dbReference>